<accession>A0A1B0EYE0</accession>
<dbReference type="EnsemblMetazoa" id="LLOJ005639-RA">
    <property type="protein sequence ID" value="LLOJ005639-PA"/>
    <property type="gene ID" value="LLOJ005639"/>
</dbReference>
<dbReference type="VEuPathDB" id="VectorBase:LLOJ005639"/>
<evidence type="ECO:0000256" key="3">
    <source>
        <dbReference type="ARBA" id="ARBA00022737"/>
    </source>
</evidence>
<dbReference type="Pfam" id="PF00400">
    <property type="entry name" value="WD40"/>
    <property type="match status" value="5"/>
</dbReference>
<dbReference type="InterPro" id="IPR020472">
    <property type="entry name" value="WD40_PAC1"/>
</dbReference>
<dbReference type="FunFam" id="2.130.10.10:FF:000509">
    <property type="entry name" value="U3 small nucleolar RNA-interacting protein"/>
    <property type="match status" value="1"/>
</dbReference>
<dbReference type="GO" id="GO:0032040">
    <property type="term" value="C:small-subunit processome"/>
    <property type="evidence" value="ECO:0007669"/>
    <property type="project" value="TreeGrafter"/>
</dbReference>
<keyword evidence="4" id="KW-0539">Nucleus</keyword>
<reference evidence="9" key="1">
    <citation type="submission" date="2012-05" db="EMBL/GenBank/DDBJ databases">
        <title>Whole Genome Assembly of Lutzomyia longipalpis.</title>
        <authorList>
            <person name="Richards S."/>
            <person name="Qu C."/>
            <person name="Dillon R."/>
            <person name="Worley K."/>
            <person name="Scherer S."/>
            <person name="Batterton M."/>
            <person name="Taylor A."/>
            <person name="Hawes A."/>
            <person name="Hernandez B."/>
            <person name="Kovar C."/>
            <person name="Mandapat C."/>
            <person name="Pham C."/>
            <person name="Qu C."/>
            <person name="Jing C."/>
            <person name="Bess C."/>
            <person name="Bandaranaike D."/>
            <person name="Ngo D."/>
            <person name="Ongeri F."/>
            <person name="Arias F."/>
            <person name="Lara F."/>
            <person name="Weissenberger G."/>
            <person name="Kamau G."/>
            <person name="Han H."/>
            <person name="Shen H."/>
            <person name="Dinh H."/>
            <person name="Khalil I."/>
            <person name="Jones J."/>
            <person name="Shafer J."/>
            <person name="Jayaseelan J."/>
            <person name="Quiroz J."/>
            <person name="Blankenburg K."/>
            <person name="Nguyen L."/>
            <person name="Jackson L."/>
            <person name="Francisco L."/>
            <person name="Tang L.-Y."/>
            <person name="Pu L.-L."/>
            <person name="Perales L."/>
            <person name="Lorensuhewa L."/>
            <person name="Munidasa M."/>
            <person name="Coyle M."/>
            <person name="Taylor M."/>
            <person name="Puazo M."/>
            <person name="Firestine M."/>
            <person name="Scheel M."/>
            <person name="Javaid M."/>
            <person name="Wang M."/>
            <person name="Li M."/>
            <person name="Tabassum N."/>
            <person name="Saada N."/>
            <person name="Osuji N."/>
            <person name="Aqrawi P."/>
            <person name="Fu Q."/>
            <person name="Thornton R."/>
            <person name="Raj R."/>
            <person name="Goodspeed R."/>
            <person name="Mata R."/>
            <person name="Najjar R."/>
            <person name="Gubbala S."/>
            <person name="Lee S."/>
            <person name="Denson S."/>
            <person name="Patil S."/>
            <person name="Macmil S."/>
            <person name="Qi S."/>
            <person name="Matskevitch T."/>
            <person name="Palculict T."/>
            <person name="Mathew T."/>
            <person name="Vee V."/>
            <person name="Velamala V."/>
            <person name="Korchina V."/>
            <person name="Cai W."/>
            <person name="Liu W."/>
            <person name="Dai W."/>
            <person name="Zou X."/>
            <person name="Zhu Y."/>
            <person name="Zhang Y."/>
            <person name="Wu Y.-Q."/>
            <person name="Xin Y."/>
            <person name="Nazarath L."/>
            <person name="Kovar C."/>
            <person name="Han Y."/>
            <person name="Muzny D."/>
            <person name="Gibbs R."/>
        </authorList>
    </citation>
    <scope>NUCLEOTIDE SEQUENCE [LARGE SCALE GENOMIC DNA]</scope>
    <source>
        <strain evidence="9">Jacobina</strain>
    </source>
</reference>
<evidence type="ECO:0000256" key="4">
    <source>
        <dbReference type="ARBA" id="ARBA00023242"/>
    </source>
</evidence>
<evidence type="ECO:0000313" key="7">
    <source>
        <dbReference type="EMBL" id="MBC1178419.1"/>
    </source>
</evidence>
<protein>
    <submittedName>
        <fullName evidence="7">Putative u3 snornp-associated protein</fullName>
    </submittedName>
</protein>
<name>A0A1B0EYE0_LUTLO</name>
<dbReference type="Proteomes" id="UP000092461">
    <property type="component" value="Unassembled WGS sequence"/>
</dbReference>
<evidence type="ECO:0000256" key="6">
    <source>
        <dbReference type="SAM" id="MobiDB-lite"/>
    </source>
</evidence>
<dbReference type="VEuPathDB" id="VectorBase:LLONM1_001041"/>
<reference evidence="7" key="2">
    <citation type="journal article" date="2020" name="BMC">
        <title>Leishmania infection induces a limited differential gene expression in the sand fly midgut.</title>
        <authorList>
            <person name="Coutinho-Abreu I.V."/>
            <person name="Serafim T.D."/>
            <person name="Meneses C."/>
            <person name="Kamhawi S."/>
            <person name="Oliveira F."/>
            <person name="Valenzuela J.G."/>
        </authorList>
    </citation>
    <scope>NUCLEOTIDE SEQUENCE</scope>
    <source>
        <strain evidence="7">Jacobina</strain>
        <tissue evidence="7">Midgut</tissue>
    </source>
</reference>
<dbReference type="AlphaFoldDB" id="A0A1B0EYE0"/>
<dbReference type="EMBL" id="GITU01009716">
    <property type="protein sequence ID" value="MBC1178419.1"/>
    <property type="molecule type" value="Transcribed_RNA"/>
</dbReference>
<dbReference type="GO" id="GO:0034511">
    <property type="term" value="F:U3 snoRNA binding"/>
    <property type="evidence" value="ECO:0007669"/>
    <property type="project" value="InterPro"/>
</dbReference>
<dbReference type="PRINTS" id="PR00320">
    <property type="entry name" value="GPROTEINBRPT"/>
</dbReference>
<keyword evidence="2 5" id="KW-0853">WD repeat</keyword>
<feature type="repeat" description="WD" evidence="5">
    <location>
        <begin position="239"/>
        <end position="280"/>
    </location>
</feature>
<dbReference type="InterPro" id="IPR039241">
    <property type="entry name" value="Rrp9-like"/>
</dbReference>
<dbReference type="PANTHER" id="PTHR19865:SF0">
    <property type="entry name" value="U3 SMALL NUCLEOLAR RNA-INTERACTING PROTEIN 2"/>
    <property type="match status" value="1"/>
</dbReference>
<dbReference type="CDD" id="cd00200">
    <property type="entry name" value="WD40"/>
    <property type="match status" value="1"/>
</dbReference>
<feature type="compositionally biased region" description="Acidic residues" evidence="6">
    <location>
        <begin position="50"/>
        <end position="60"/>
    </location>
</feature>
<keyword evidence="9" id="KW-1185">Reference proteome</keyword>
<dbReference type="InterPro" id="IPR015943">
    <property type="entry name" value="WD40/YVTN_repeat-like_dom_sf"/>
</dbReference>
<feature type="repeat" description="WD" evidence="5">
    <location>
        <begin position="322"/>
        <end position="362"/>
    </location>
</feature>
<evidence type="ECO:0000256" key="2">
    <source>
        <dbReference type="ARBA" id="ARBA00022574"/>
    </source>
</evidence>
<evidence type="ECO:0000313" key="8">
    <source>
        <dbReference type="EnsemblMetazoa" id="LLOJ005639-PA"/>
    </source>
</evidence>
<dbReference type="PROSITE" id="PS50294">
    <property type="entry name" value="WD_REPEATS_REGION"/>
    <property type="match status" value="3"/>
</dbReference>
<dbReference type="EMBL" id="AJWK01017793">
    <property type="status" value="NOT_ANNOTATED_CDS"/>
    <property type="molecule type" value="Genomic_DNA"/>
</dbReference>
<dbReference type="SUPFAM" id="SSF50978">
    <property type="entry name" value="WD40 repeat-like"/>
    <property type="match status" value="1"/>
</dbReference>
<dbReference type="InterPro" id="IPR036322">
    <property type="entry name" value="WD40_repeat_dom_sf"/>
</dbReference>
<dbReference type="InterPro" id="IPR001680">
    <property type="entry name" value="WD40_rpt"/>
</dbReference>
<feature type="repeat" description="WD" evidence="5">
    <location>
        <begin position="372"/>
        <end position="407"/>
    </location>
</feature>
<comment type="subcellular location">
    <subcellularLocation>
        <location evidence="1">Nucleus</location>
    </subcellularLocation>
</comment>
<evidence type="ECO:0000256" key="5">
    <source>
        <dbReference type="PROSITE-ProRule" id="PRU00221"/>
    </source>
</evidence>
<organism evidence="8 9">
    <name type="scientific">Lutzomyia longipalpis</name>
    <name type="common">Sand fly</name>
    <dbReference type="NCBI Taxonomy" id="7200"/>
    <lineage>
        <taxon>Eukaryota</taxon>
        <taxon>Metazoa</taxon>
        <taxon>Ecdysozoa</taxon>
        <taxon>Arthropoda</taxon>
        <taxon>Hexapoda</taxon>
        <taxon>Insecta</taxon>
        <taxon>Pterygota</taxon>
        <taxon>Neoptera</taxon>
        <taxon>Endopterygota</taxon>
        <taxon>Diptera</taxon>
        <taxon>Nematocera</taxon>
        <taxon>Psychodoidea</taxon>
        <taxon>Psychodidae</taxon>
        <taxon>Lutzomyia</taxon>
        <taxon>Lutzomyia</taxon>
    </lineage>
</organism>
<dbReference type="Gene3D" id="2.130.10.10">
    <property type="entry name" value="YVTN repeat-like/Quinoprotein amine dehydrogenase"/>
    <property type="match status" value="1"/>
</dbReference>
<sequence length="468" mass="52116">MSFFIRGKAGGKAPGKPAGKPAGRMKEKFKKNPPQGDQKPFSGKRKKFEDEEIASDEEILSNDGDLPVGMSSEDEVETPQEKRLRLAKKYLEEIEKEELKRHEEKNLDVNVDKRLANEYLDSVGKLRRYVANTYLGVDEPRIVKHKSQKTPITCLCLSKDGKILFSGSKSPTIVKWCVEEWRPLGVINLLEGVKEDKKRTKVSGVCLAMTSDGKFLAVADGSSGIRVYSPDTLTPIGVLRAHRKPVTALAARRDTHEIYSGSADRTVIVWSLDEMAKIEIMFGHQAAVTDLDALTRDRAISSGGNDCSIRVWKVSEESQLVYNGHSGNIDSVRLINEENFLSSGDDGSLCVWSTMKKKPLCTQSLAHGKSPINGEPNWISAIATLTNTELVASGSCDGFIRIWKLESHFRKCVQLMEIPMPGFINALTFTPDGNYLIAAIGQEHRLGRWWRLPEGKNCIAIIPFRRKT</sequence>
<proteinExistence type="predicted"/>
<evidence type="ECO:0000256" key="1">
    <source>
        <dbReference type="ARBA" id="ARBA00004123"/>
    </source>
</evidence>
<feature type="region of interest" description="Disordered" evidence="6">
    <location>
        <begin position="1"/>
        <end position="81"/>
    </location>
</feature>
<evidence type="ECO:0000313" key="9">
    <source>
        <dbReference type="Proteomes" id="UP000092461"/>
    </source>
</evidence>
<reference evidence="8" key="3">
    <citation type="submission" date="2020-05" db="UniProtKB">
        <authorList>
            <consortium name="EnsemblMetazoa"/>
        </authorList>
    </citation>
    <scope>IDENTIFICATION</scope>
    <source>
        <strain evidence="8">Jacobina</strain>
    </source>
</reference>
<dbReference type="PROSITE" id="PS50082">
    <property type="entry name" value="WD_REPEATS_2"/>
    <property type="match status" value="4"/>
</dbReference>
<dbReference type="PANTHER" id="PTHR19865">
    <property type="entry name" value="U3 SMALL NUCLEOLAR RNA INTERACTING PROTEIN 2"/>
    <property type="match status" value="1"/>
</dbReference>
<dbReference type="SMART" id="SM00320">
    <property type="entry name" value="WD40"/>
    <property type="match status" value="7"/>
</dbReference>
<keyword evidence="3" id="KW-0677">Repeat</keyword>
<feature type="repeat" description="WD" evidence="5">
    <location>
        <begin position="281"/>
        <end position="322"/>
    </location>
</feature>